<dbReference type="AlphaFoldDB" id="A0A4R6U3U3"/>
<sequence>MSNQSQDEKNENDVQVTATPFSIRLLRQELLPELLGEQQQMVLYYSGKRLARKFPLETLDECPVFFHKAEWGQLRLIKQKKSQLIFELSNSLLLEKKNHSPQALFSLEAGFLAETVASIMNGEAEATVGEATRDGIVPITVEWYAF</sequence>
<proteinExistence type="predicted"/>
<gene>
    <name evidence="1" type="ORF">EV213_108129</name>
</gene>
<comment type="caution">
    <text evidence="1">The sequence shown here is derived from an EMBL/GenBank/DDBJ whole genome shotgun (WGS) entry which is preliminary data.</text>
</comment>
<dbReference type="Proteomes" id="UP000295632">
    <property type="component" value="Unassembled WGS sequence"/>
</dbReference>
<dbReference type="SUPFAM" id="SSF111126">
    <property type="entry name" value="Ligand-binding domain in the NO signalling and Golgi transport"/>
    <property type="match status" value="1"/>
</dbReference>
<evidence type="ECO:0000313" key="2">
    <source>
        <dbReference type="Proteomes" id="UP000295632"/>
    </source>
</evidence>
<dbReference type="EMBL" id="SNYJ01000008">
    <property type="protein sequence ID" value="TDQ39179.1"/>
    <property type="molecule type" value="Genomic_DNA"/>
</dbReference>
<dbReference type="RefSeq" id="WP_133580614.1">
    <property type="nucleotide sequence ID" value="NZ_SNYJ01000008.1"/>
</dbReference>
<protein>
    <submittedName>
        <fullName evidence="1">Uncharacterized protein DUF2507</fullName>
    </submittedName>
</protein>
<dbReference type="InterPro" id="IPR019642">
    <property type="entry name" value="DUF2507"/>
</dbReference>
<dbReference type="Gene3D" id="3.30.1380.20">
    <property type="entry name" value="Trafficking protein particle complex subunit 3"/>
    <property type="match status" value="1"/>
</dbReference>
<evidence type="ECO:0000313" key="1">
    <source>
        <dbReference type="EMBL" id="TDQ39179.1"/>
    </source>
</evidence>
<dbReference type="InterPro" id="IPR024096">
    <property type="entry name" value="NO_sig/Golgi_transp_ligand-bd"/>
</dbReference>
<name>A0A4R6U3U3_9BACI</name>
<organism evidence="1 2">
    <name type="scientific">Aureibacillus halotolerans</name>
    <dbReference type="NCBI Taxonomy" id="1508390"/>
    <lineage>
        <taxon>Bacteria</taxon>
        <taxon>Bacillati</taxon>
        <taxon>Bacillota</taxon>
        <taxon>Bacilli</taxon>
        <taxon>Bacillales</taxon>
        <taxon>Bacillaceae</taxon>
        <taxon>Aureibacillus</taxon>
    </lineage>
</organism>
<dbReference type="OrthoDB" id="2965348at2"/>
<keyword evidence="2" id="KW-1185">Reference proteome</keyword>
<dbReference type="Pfam" id="PF10702">
    <property type="entry name" value="DUF2507"/>
    <property type="match status" value="1"/>
</dbReference>
<reference evidence="1 2" key="1">
    <citation type="submission" date="2019-03" db="EMBL/GenBank/DDBJ databases">
        <title>Genomic Encyclopedia of Type Strains, Phase IV (KMG-IV): sequencing the most valuable type-strain genomes for metagenomic binning, comparative biology and taxonomic classification.</title>
        <authorList>
            <person name="Goeker M."/>
        </authorList>
    </citation>
    <scope>NUCLEOTIDE SEQUENCE [LARGE SCALE GENOMIC DNA]</scope>
    <source>
        <strain evidence="1 2">DSM 28697</strain>
    </source>
</reference>
<accession>A0A4R6U3U3</accession>